<evidence type="ECO:0000313" key="3">
    <source>
        <dbReference type="Proteomes" id="UP000029736"/>
    </source>
</evidence>
<reference evidence="2 3" key="1">
    <citation type="journal article" date="2014" name="Int. J. Syst. Evol. Microbiol.">
        <title>Phaeodactylibacter xiamenensis gen. nov., sp. nov., a member of the family Saprospiraceae isolated from the marine alga Phaeodactylum tricornutum.</title>
        <authorList>
            <person name="Chen Z.Jr."/>
            <person name="Lei X."/>
            <person name="Lai Q."/>
            <person name="Li Y."/>
            <person name="Zhang B."/>
            <person name="Zhang J."/>
            <person name="Zhang H."/>
            <person name="Yang L."/>
            <person name="Zheng W."/>
            <person name="Tian Y."/>
            <person name="Yu Z."/>
            <person name="Xu H.Jr."/>
            <person name="Zheng T."/>
        </authorList>
    </citation>
    <scope>NUCLEOTIDE SEQUENCE [LARGE SCALE GENOMIC DNA]</scope>
    <source>
        <strain evidence="2 3">KD52</strain>
    </source>
</reference>
<evidence type="ECO:0000313" key="2">
    <source>
        <dbReference type="EMBL" id="KGE89352.1"/>
    </source>
</evidence>
<dbReference type="Pfam" id="PF12412">
    <property type="entry name" value="DUF3667"/>
    <property type="match status" value="1"/>
</dbReference>
<organism evidence="2 3">
    <name type="scientific">Phaeodactylibacter xiamenensis</name>
    <dbReference type="NCBI Taxonomy" id="1524460"/>
    <lineage>
        <taxon>Bacteria</taxon>
        <taxon>Pseudomonadati</taxon>
        <taxon>Bacteroidota</taxon>
        <taxon>Saprospiria</taxon>
        <taxon>Saprospirales</taxon>
        <taxon>Haliscomenobacteraceae</taxon>
        <taxon>Phaeodactylibacter</taxon>
    </lineage>
</organism>
<gene>
    <name evidence="2" type="ORF">IX84_03275</name>
</gene>
<keyword evidence="1" id="KW-1133">Transmembrane helix</keyword>
<dbReference type="STRING" id="1524460.IX84_03275"/>
<protein>
    <recommendedName>
        <fullName evidence="4">DUF3667 domain-containing protein</fullName>
    </recommendedName>
</protein>
<keyword evidence="3" id="KW-1185">Reference proteome</keyword>
<accession>A0A098SEI0</accession>
<feature type="transmembrane region" description="Helical" evidence="1">
    <location>
        <begin position="47"/>
        <end position="64"/>
    </location>
</feature>
<dbReference type="AlphaFoldDB" id="A0A098SEI0"/>
<dbReference type="Proteomes" id="UP000029736">
    <property type="component" value="Unassembled WGS sequence"/>
</dbReference>
<feature type="transmembrane region" description="Helical" evidence="1">
    <location>
        <begin position="197"/>
        <end position="216"/>
    </location>
</feature>
<proteinExistence type="predicted"/>
<keyword evidence="1" id="KW-0812">Transmembrane</keyword>
<dbReference type="InterPro" id="IPR022134">
    <property type="entry name" value="DUF3667"/>
</dbReference>
<name>A0A098SEI0_9BACT</name>
<feature type="transmembrane region" description="Helical" evidence="1">
    <location>
        <begin position="228"/>
        <end position="251"/>
    </location>
</feature>
<feature type="transmembrane region" description="Helical" evidence="1">
    <location>
        <begin position="257"/>
        <end position="274"/>
    </location>
</feature>
<evidence type="ECO:0008006" key="4">
    <source>
        <dbReference type="Google" id="ProtNLM"/>
    </source>
</evidence>
<keyword evidence="1" id="KW-0472">Membrane</keyword>
<dbReference type="EMBL" id="JPOS01000010">
    <property type="protein sequence ID" value="KGE89352.1"/>
    <property type="molecule type" value="Genomic_DNA"/>
</dbReference>
<sequence length="318" mass="36887">MIGDFFESILNIDSKIFKTLGALFIPGKLTEAYFRGQQKRYVPPTRLFFVMAVIHFAVLGYLAFGQLEDQMDDMANETRYEAFYSDFRTDLDTVRANLEAQYAQVPQLKEALDTLEAKLEDPRKDSFNLVYFTNSNEFGTFESVSLPVSKQHLIEMPLDSLPGAYGVEGFWHQLQVRQIAKLNREGGDFTRFALGKLIWMVALMMPALALILKLLYIRRGHYYVEHLVFSFHYHAFAFLLVSVLLMLAYWFPGYFNSGEVAIPLGMLGIMLYLYKAMRRFYRQGRIKTFIKFCIINFAYLTLFTFFLILTAVLTTLTF</sequence>
<feature type="transmembrane region" description="Helical" evidence="1">
    <location>
        <begin position="294"/>
        <end position="316"/>
    </location>
</feature>
<comment type="caution">
    <text evidence="2">The sequence shown here is derived from an EMBL/GenBank/DDBJ whole genome shotgun (WGS) entry which is preliminary data.</text>
</comment>
<evidence type="ECO:0000256" key="1">
    <source>
        <dbReference type="SAM" id="Phobius"/>
    </source>
</evidence>